<evidence type="ECO:0000313" key="8">
    <source>
        <dbReference type="Proteomes" id="UP000179807"/>
    </source>
</evidence>
<dbReference type="Proteomes" id="UP000179807">
    <property type="component" value="Unassembled WGS sequence"/>
</dbReference>
<keyword evidence="8" id="KW-1185">Reference proteome</keyword>
<dbReference type="GeneID" id="94838641"/>
<comment type="caution">
    <text evidence="7">The sequence shown here is derived from an EMBL/GenBank/DDBJ whole genome shotgun (WGS) entry which is preliminary data.</text>
</comment>
<dbReference type="CDD" id="cd14498">
    <property type="entry name" value="DSP"/>
    <property type="match status" value="1"/>
</dbReference>
<evidence type="ECO:0000256" key="4">
    <source>
        <dbReference type="ARBA" id="ARBA00022912"/>
    </source>
</evidence>
<evidence type="ECO:0000256" key="3">
    <source>
        <dbReference type="ARBA" id="ARBA00022801"/>
    </source>
</evidence>
<dbReference type="SMART" id="SM00195">
    <property type="entry name" value="DSPc"/>
    <property type="match status" value="1"/>
</dbReference>
<evidence type="ECO:0000259" key="6">
    <source>
        <dbReference type="PROSITE" id="PS50056"/>
    </source>
</evidence>
<dbReference type="EMBL" id="MLAK01000707">
    <property type="protein sequence ID" value="OHT07034.1"/>
    <property type="molecule type" value="Genomic_DNA"/>
</dbReference>
<proteinExistence type="inferred from homology"/>
<dbReference type="VEuPathDB" id="TrichDB:TRFO_24761"/>
<evidence type="ECO:0000256" key="2">
    <source>
        <dbReference type="ARBA" id="ARBA00013064"/>
    </source>
</evidence>
<dbReference type="Gene3D" id="3.90.190.10">
    <property type="entry name" value="Protein tyrosine phosphatase superfamily"/>
    <property type="match status" value="1"/>
</dbReference>
<dbReference type="AlphaFoldDB" id="A0A1J4K7Q5"/>
<dbReference type="GO" id="GO:0017017">
    <property type="term" value="F:MAP kinase tyrosine/serine/threonine phosphatase activity"/>
    <property type="evidence" value="ECO:0007669"/>
    <property type="project" value="TreeGrafter"/>
</dbReference>
<organism evidence="7 8">
    <name type="scientific">Tritrichomonas foetus</name>
    <dbReference type="NCBI Taxonomy" id="1144522"/>
    <lineage>
        <taxon>Eukaryota</taxon>
        <taxon>Metamonada</taxon>
        <taxon>Parabasalia</taxon>
        <taxon>Tritrichomonadida</taxon>
        <taxon>Tritrichomonadidae</taxon>
        <taxon>Tritrichomonas</taxon>
    </lineage>
</organism>
<comment type="similarity">
    <text evidence="1">Belongs to the protein-tyrosine phosphatase family. Non-receptor class dual specificity subfamily.</text>
</comment>
<dbReference type="InterPro" id="IPR000340">
    <property type="entry name" value="Dual-sp_phosphatase_cat-dom"/>
</dbReference>
<dbReference type="InterPro" id="IPR029021">
    <property type="entry name" value="Prot-tyrosine_phosphatase-like"/>
</dbReference>
<sequence length="553" mass="63250">MLFCDSFSVQQQNEPVVVGPTLSLSLWPISNTPLRSSLRSLSFDNISLINDLKKISVLVVFSMIKTPASNSVEQEIKKFPISEFKIAFNSEGFSEPVNLSNNRGFCFFLNGTDCDCLSRARCLSFTQVINARMISGNTFYKLSGDELFELFPILSQFSIRFPLQVPPLSETSFLPTKPIQFKIFSPKAVDTILKWEKSDKISRWKTHLTEVIDNKIFISGEKVAQNSEILHSKGITHIINCACHMINSATGFIQLDLPMSDGGDENLFSWIFKAVSFIKNAFNENTNNKILIHCIEGVSRSVAICIGYLIITRKCDYDKAFQLVRSRRRVASPHPKFMAQLIQLCEIVGSRKSKTSYFSIQKELQFYLINKKKPGSESNEFYRVMKPKCTEKDGNGATCLVLLDFKNVDDFVGLFKRDRHSKSGIVTVQADANNNSKEDIDFANNFADEIEDCLRVVVNRTFRAYKVPEWIEDPKFTVESHDDQAIYALLDRLGPKLFVGEKVDHKEINFENLMMNFCELKEITFRPKFPIIYAGENEELDEEEEEEEEFLYE</sequence>
<keyword evidence="4" id="KW-0904">Protein phosphatase</keyword>
<dbReference type="SUPFAM" id="SSF52799">
    <property type="entry name" value="(Phosphotyrosine protein) phosphatases II"/>
    <property type="match status" value="1"/>
</dbReference>
<accession>A0A1J4K7Q5</accession>
<dbReference type="PANTHER" id="PTHR10159">
    <property type="entry name" value="DUAL SPECIFICITY PROTEIN PHOSPHATASE"/>
    <property type="match status" value="1"/>
</dbReference>
<dbReference type="OrthoDB" id="2017893at2759"/>
<keyword evidence="3" id="KW-0378">Hydrolase</keyword>
<dbReference type="PROSITE" id="PS50056">
    <property type="entry name" value="TYR_PHOSPHATASE_2"/>
    <property type="match status" value="1"/>
</dbReference>
<dbReference type="InterPro" id="IPR000387">
    <property type="entry name" value="Tyr_Pase_dom"/>
</dbReference>
<evidence type="ECO:0000313" key="7">
    <source>
        <dbReference type="EMBL" id="OHT07034.1"/>
    </source>
</evidence>
<dbReference type="RefSeq" id="XP_068360170.1">
    <property type="nucleotide sequence ID" value="XM_068503937.1"/>
</dbReference>
<dbReference type="GO" id="GO:0005737">
    <property type="term" value="C:cytoplasm"/>
    <property type="evidence" value="ECO:0007669"/>
    <property type="project" value="TreeGrafter"/>
</dbReference>
<protein>
    <recommendedName>
        <fullName evidence="2">protein-tyrosine-phosphatase</fullName>
        <ecNumber evidence="2">3.1.3.48</ecNumber>
    </recommendedName>
</protein>
<dbReference type="PROSITE" id="PS50054">
    <property type="entry name" value="TYR_PHOSPHATASE_DUAL"/>
    <property type="match status" value="1"/>
</dbReference>
<gene>
    <name evidence="7" type="ORF">TRFO_24761</name>
</gene>
<name>A0A1J4K7Q5_9EUKA</name>
<reference evidence="7" key="1">
    <citation type="submission" date="2016-10" db="EMBL/GenBank/DDBJ databases">
        <authorList>
            <person name="Benchimol M."/>
            <person name="Almeida L.G."/>
            <person name="Vasconcelos A.T."/>
            <person name="Perreira-Neves A."/>
            <person name="Rosa I.A."/>
            <person name="Tasca T."/>
            <person name="Bogo M.R."/>
            <person name="de Souza W."/>
        </authorList>
    </citation>
    <scope>NUCLEOTIDE SEQUENCE [LARGE SCALE GENOMIC DNA]</scope>
    <source>
        <strain evidence="7">K</strain>
    </source>
</reference>
<evidence type="ECO:0000256" key="1">
    <source>
        <dbReference type="ARBA" id="ARBA00008601"/>
    </source>
</evidence>
<feature type="domain" description="Tyrosine specific protein phosphatases" evidence="6">
    <location>
        <begin position="272"/>
        <end position="328"/>
    </location>
</feature>
<dbReference type="PANTHER" id="PTHR10159:SF519">
    <property type="entry name" value="DUAL SPECIFICITY PROTEIN PHOSPHATASE MPK3"/>
    <property type="match status" value="1"/>
</dbReference>
<dbReference type="Pfam" id="PF00782">
    <property type="entry name" value="DSPc"/>
    <property type="match status" value="1"/>
</dbReference>
<feature type="domain" description="Tyrosine-protein phosphatase" evidence="5">
    <location>
        <begin position="207"/>
        <end position="350"/>
    </location>
</feature>
<dbReference type="GO" id="GO:0008330">
    <property type="term" value="F:protein tyrosine/threonine phosphatase activity"/>
    <property type="evidence" value="ECO:0007669"/>
    <property type="project" value="TreeGrafter"/>
</dbReference>
<dbReference type="GO" id="GO:0043409">
    <property type="term" value="P:negative regulation of MAPK cascade"/>
    <property type="evidence" value="ECO:0007669"/>
    <property type="project" value="TreeGrafter"/>
</dbReference>
<dbReference type="EC" id="3.1.3.48" evidence="2"/>
<evidence type="ECO:0000259" key="5">
    <source>
        <dbReference type="PROSITE" id="PS50054"/>
    </source>
</evidence>
<dbReference type="InterPro" id="IPR020422">
    <property type="entry name" value="TYR_PHOSPHATASE_DUAL_dom"/>
</dbReference>
<dbReference type="GO" id="GO:0033550">
    <property type="term" value="F:MAP kinase tyrosine phosphatase activity"/>
    <property type="evidence" value="ECO:0007669"/>
    <property type="project" value="TreeGrafter"/>
</dbReference>